<dbReference type="EMBL" id="JACHLY010000001">
    <property type="protein sequence ID" value="MBB5998798.1"/>
    <property type="molecule type" value="Genomic_DNA"/>
</dbReference>
<sequence>MSRTILDLHVLQTVPPSNINRDDTGAPKTAVYGGARRSRVSSQAWKRATRMAFDDLLDAGELGVRTKRVAELLTVRIQNIDTAIEEREAWTLAAETVQAATGSKIDVPKRKAEAAKKNGQPEPAPESAYLMFLSARQLDALAELAVEGRADIKAFLKDNKKRAKELADTRHSVDIALFGRMVADGADVNVDAAAQVAHAISVHPVENESDYYTAVDDENPDEETGAGMIGTVEFNSATLYRYAALDADLLRRNLGEGLREDEPVTQPLRRAVEAFVRGFVESLPTGKVNTFGNHTLPEAVIVKLRRTRPVSFVGAFEEPVAPGDGHVRKASERLADYVGQVEAAYGLADDTETWVLRVGPSTADLADLGTELPLAELVTAVGTATAERSAPTA</sequence>
<evidence type="ECO:0000313" key="1">
    <source>
        <dbReference type="EMBL" id="MBB5998798.1"/>
    </source>
</evidence>
<name>A0A841ECU4_9ACTN</name>
<accession>A0A841ECU4</accession>
<evidence type="ECO:0000313" key="2">
    <source>
        <dbReference type="Proteomes" id="UP000578077"/>
    </source>
</evidence>
<keyword evidence="2" id="KW-1185">Reference proteome</keyword>
<dbReference type="AlphaFoldDB" id="A0A841ECU4"/>
<organism evidence="1 2">
    <name type="scientific">Streptomonospora salina</name>
    <dbReference type="NCBI Taxonomy" id="104205"/>
    <lineage>
        <taxon>Bacteria</taxon>
        <taxon>Bacillati</taxon>
        <taxon>Actinomycetota</taxon>
        <taxon>Actinomycetes</taxon>
        <taxon>Streptosporangiales</taxon>
        <taxon>Nocardiopsidaceae</taxon>
        <taxon>Streptomonospora</taxon>
    </lineage>
</organism>
<reference evidence="1 2" key="1">
    <citation type="submission" date="2020-08" db="EMBL/GenBank/DDBJ databases">
        <title>Sequencing the genomes of 1000 actinobacteria strains.</title>
        <authorList>
            <person name="Klenk H.-P."/>
        </authorList>
    </citation>
    <scope>NUCLEOTIDE SEQUENCE [LARGE SCALE GENOMIC DNA]</scope>
    <source>
        <strain evidence="1 2">DSM 44593</strain>
    </source>
</reference>
<dbReference type="Pfam" id="PF09344">
    <property type="entry name" value="Cas_CT1975"/>
    <property type="match status" value="1"/>
</dbReference>
<protein>
    <submittedName>
        <fullName evidence="1">CRISPR system Cascade subunit CasC</fullName>
    </submittedName>
</protein>
<dbReference type="NCBIfam" id="TIGR01869">
    <property type="entry name" value="casC_Cse4"/>
    <property type="match status" value="1"/>
</dbReference>
<comment type="caution">
    <text evidence="1">The sequence shown here is derived from an EMBL/GenBank/DDBJ whole genome shotgun (WGS) entry which is preliminary data.</text>
</comment>
<gene>
    <name evidence="1" type="ORF">HNR25_002549</name>
</gene>
<dbReference type="Proteomes" id="UP000578077">
    <property type="component" value="Unassembled WGS sequence"/>
</dbReference>
<proteinExistence type="predicted"/>
<dbReference type="RefSeq" id="WP_184635301.1">
    <property type="nucleotide sequence ID" value="NZ_BAABKT010000013.1"/>
</dbReference>
<dbReference type="InterPro" id="IPR010148">
    <property type="entry name" value="CRISPR-assoc_prot_CT1975"/>
</dbReference>